<feature type="transmembrane region" description="Helical" evidence="1">
    <location>
        <begin position="72"/>
        <end position="94"/>
    </location>
</feature>
<feature type="signal peptide" evidence="2">
    <location>
        <begin position="1"/>
        <end position="16"/>
    </location>
</feature>
<keyword evidence="1" id="KW-0472">Membrane</keyword>
<dbReference type="EMBL" id="ML120390">
    <property type="protein sequence ID" value="RPA99050.1"/>
    <property type="molecule type" value="Genomic_DNA"/>
</dbReference>
<keyword evidence="1" id="KW-1133">Transmembrane helix</keyword>
<keyword evidence="2" id="KW-0732">Signal</keyword>
<proteinExistence type="predicted"/>
<accession>A0A3N4JSC3</accession>
<evidence type="ECO:0000256" key="1">
    <source>
        <dbReference type="SAM" id="Phobius"/>
    </source>
</evidence>
<evidence type="ECO:0000256" key="2">
    <source>
        <dbReference type="SAM" id="SignalP"/>
    </source>
</evidence>
<reference evidence="3 4" key="1">
    <citation type="journal article" date="2018" name="Nat. Ecol. Evol.">
        <title>Pezizomycetes genomes reveal the molecular basis of ectomycorrhizal truffle lifestyle.</title>
        <authorList>
            <person name="Murat C."/>
            <person name="Payen T."/>
            <person name="Noel B."/>
            <person name="Kuo A."/>
            <person name="Morin E."/>
            <person name="Chen J."/>
            <person name="Kohler A."/>
            <person name="Krizsan K."/>
            <person name="Balestrini R."/>
            <person name="Da Silva C."/>
            <person name="Montanini B."/>
            <person name="Hainaut M."/>
            <person name="Levati E."/>
            <person name="Barry K.W."/>
            <person name="Belfiori B."/>
            <person name="Cichocki N."/>
            <person name="Clum A."/>
            <person name="Dockter R.B."/>
            <person name="Fauchery L."/>
            <person name="Guy J."/>
            <person name="Iotti M."/>
            <person name="Le Tacon F."/>
            <person name="Lindquist E.A."/>
            <person name="Lipzen A."/>
            <person name="Malagnac F."/>
            <person name="Mello A."/>
            <person name="Molinier V."/>
            <person name="Miyauchi S."/>
            <person name="Poulain J."/>
            <person name="Riccioni C."/>
            <person name="Rubini A."/>
            <person name="Sitrit Y."/>
            <person name="Splivallo R."/>
            <person name="Traeger S."/>
            <person name="Wang M."/>
            <person name="Zifcakova L."/>
            <person name="Wipf D."/>
            <person name="Zambonelli A."/>
            <person name="Paolocci F."/>
            <person name="Nowrousian M."/>
            <person name="Ottonello S."/>
            <person name="Baldrian P."/>
            <person name="Spatafora J.W."/>
            <person name="Henrissat B."/>
            <person name="Nagy L.G."/>
            <person name="Aury J.M."/>
            <person name="Wincker P."/>
            <person name="Grigoriev I.V."/>
            <person name="Bonfante P."/>
            <person name="Martin F.M."/>
        </authorList>
    </citation>
    <scope>NUCLEOTIDE SEQUENCE [LARGE SCALE GENOMIC DNA]</scope>
    <source>
        <strain evidence="3 4">120613-1</strain>
    </source>
</reference>
<dbReference type="Proteomes" id="UP000276215">
    <property type="component" value="Unassembled WGS sequence"/>
</dbReference>
<organism evidence="3 4">
    <name type="scientific">Choiromyces venosus 120613-1</name>
    <dbReference type="NCBI Taxonomy" id="1336337"/>
    <lineage>
        <taxon>Eukaryota</taxon>
        <taxon>Fungi</taxon>
        <taxon>Dikarya</taxon>
        <taxon>Ascomycota</taxon>
        <taxon>Pezizomycotina</taxon>
        <taxon>Pezizomycetes</taxon>
        <taxon>Pezizales</taxon>
        <taxon>Tuberaceae</taxon>
        <taxon>Choiromyces</taxon>
    </lineage>
</organism>
<sequence length="100" mass="11230">MFVVGLLLATSPLALGLVSICLHKVHIRRPPPGLFFLSFLHQHRHAPSFHQASSHNKKISSSLVYKEQPTPIYLQAGITTLFTFFSTLLLLLIFQLPLLL</sequence>
<keyword evidence="4" id="KW-1185">Reference proteome</keyword>
<gene>
    <name evidence="3" type="ORF">L873DRAFT_971106</name>
</gene>
<name>A0A3N4JSC3_9PEZI</name>
<evidence type="ECO:0000313" key="4">
    <source>
        <dbReference type="Proteomes" id="UP000276215"/>
    </source>
</evidence>
<keyword evidence="1" id="KW-0812">Transmembrane</keyword>
<feature type="chain" id="PRO_5017941559" evidence="2">
    <location>
        <begin position="17"/>
        <end position="100"/>
    </location>
</feature>
<evidence type="ECO:0000313" key="3">
    <source>
        <dbReference type="EMBL" id="RPA99050.1"/>
    </source>
</evidence>
<protein>
    <submittedName>
        <fullName evidence="3">Uncharacterized protein</fullName>
    </submittedName>
</protein>
<dbReference type="AlphaFoldDB" id="A0A3N4JSC3"/>